<protein>
    <recommendedName>
        <fullName evidence="1">BREX system Lon protease-like BrxL N-terminal domain-containing protein</fullName>
    </recommendedName>
</protein>
<dbReference type="EMBL" id="FQ311869">
    <property type="protein sequence ID" value="CBS88456.1"/>
    <property type="molecule type" value="Genomic_DNA"/>
</dbReference>
<dbReference type="InterPro" id="IPR014721">
    <property type="entry name" value="Ribsml_uS5_D2-typ_fold_subgr"/>
</dbReference>
<organism evidence="2 3">
    <name type="scientific">Azospirillum lipoferum (strain 4B)</name>
    <dbReference type="NCBI Taxonomy" id="862719"/>
    <lineage>
        <taxon>Bacteria</taxon>
        <taxon>Pseudomonadati</taxon>
        <taxon>Pseudomonadota</taxon>
        <taxon>Alphaproteobacteria</taxon>
        <taxon>Rhodospirillales</taxon>
        <taxon>Azospirillaceae</taxon>
        <taxon>Azospirillum</taxon>
    </lineage>
</organism>
<dbReference type="InterPro" id="IPR014061">
    <property type="entry name" value="BrxL-like"/>
</dbReference>
<sequence>MMNVEMDSLDRLGAAAFDGFLVRKDLVRRYARQYPVPTYVVEFLLGRYCASVDEEEIAEGLEIVEKQLRDRTVRTGTEELFKAQARDRGSVKIIDIVKARLDTKNDCYIAELPSLTLRDVRIDDSVVRENERMLTDGFYAEVTLSYDAIIAQEKGGRPFGIEALRPIQLSKSDALEVLARGRAKFSTREWLDFLIRSVGLEPSSLTDRAKQVMLLRMAPFVESNYNLVELGPRGTGKSHLFQQISPYAHLISGGKATVAKMFVNNSSGERGLVCRYDVVCFDEVAGVSFDQKDGVNIMKGYMASGQFSRGKENIRAEGAIVMVGNLDVDLEQQQKIGHLLGPLPPEMRNDTAFMDRLHAYVPGWDFPKLSPTEHLTDHFGLVSDFISECWSRLRSVNRTQALERVHFGGALSGRDIEAVRKTFNGVAKLLFPDPDTPIPDEDLEWIVRLALEARRRVKEQQKRVFKSEFRNTHFSYTLGADGVEQFVSTPELHSDEAIESDPLPPGQVWAVGASAETAPGLYRLEVTCGPGSGVKILNQPTPPALRESVKVGEQNLYARSREMVGDRNPREEEFSIQMRAMDSDKTGAGLGLPVLVALCGSLLGRNSRGGTIVVGSLNLGGSVELIPNAVRIAELAVDRQAQTLLMPVSARKQLNDLPDELWTRISIEFYKDAADAVFKALED</sequence>
<dbReference type="SUPFAM" id="SSF52540">
    <property type="entry name" value="P-loop containing nucleoside triphosphate hydrolases"/>
    <property type="match status" value="1"/>
</dbReference>
<dbReference type="KEGG" id="ali:AZOLI_p10152"/>
<geneLocation type="plasmid" evidence="2 3">
    <name>AZO_p1</name>
</geneLocation>
<dbReference type="Pfam" id="PF13337">
    <property type="entry name" value="BrxL_ATPase"/>
    <property type="match status" value="1"/>
</dbReference>
<dbReference type="InterPro" id="IPR027417">
    <property type="entry name" value="P-loop_NTPase"/>
</dbReference>
<gene>
    <name evidence="2" type="ordered locus">AZOLI_p10152</name>
</gene>
<proteinExistence type="predicted"/>
<dbReference type="Gene3D" id="3.30.230.10">
    <property type="match status" value="1"/>
</dbReference>
<dbReference type="HOGENOM" id="CLU_023021_1_1_5"/>
<dbReference type="Pfam" id="PF20442">
    <property type="entry name" value="BrxL_N"/>
    <property type="match status" value="1"/>
</dbReference>
<reference evidence="3" key="1">
    <citation type="journal article" date="2011" name="PLoS Genet.">
        <title>Azospirillum genomes reveal transition of bacteria from aquatic to terrestrial environments.</title>
        <authorList>
            <person name="Wisniewski-Dye F."/>
            <person name="Borziak K."/>
            <person name="Khalsa-Moyers G."/>
            <person name="Alexandre G."/>
            <person name="Sukharnikov L.O."/>
            <person name="Wuichet K."/>
            <person name="Hurst G.B."/>
            <person name="McDonald W.H."/>
            <person name="Robertson J.S."/>
            <person name="Barbe V."/>
            <person name="Calteau A."/>
            <person name="Rouy Z."/>
            <person name="Mangenot S."/>
            <person name="Prigent-Combaret C."/>
            <person name="Normand P."/>
            <person name="Boyer M."/>
            <person name="Siguier P."/>
            <person name="Dessaux Y."/>
            <person name="Elmerich C."/>
            <person name="Condemine G."/>
            <person name="Krishnen G."/>
            <person name="Kennedy I."/>
            <person name="Paterson A.H."/>
            <person name="Gonzalez V."/>
            <person name="Mavingui P."/>
            <person name="Zhulin I.B."/>
        </authorList>
    </citation>
    <scope>NUCLEOTIDE SEQUENCE [LARGE SCALE GENOMIC DNA]</scope>
    <source>
        <strain evidence="3">4B</strain>
    </source>
</reference>
<accession>G7ZB61</accession>
<dbReference type="InterPro" id="IPR046838">
    <property type="entry name" value="BrxL_N"/>
</dbReference>
<evidence type="ECO:0000259" key="1">
    <source>
        <dbReference type="Pfam" id="PF20442"/>
    </source>
</evidence>
<evidence type="ECO:0000313" key="2">
    <source>
        <dbReference type="EMBL" id="CBS88456.1"/>
    </source>
</evidence>
<dbReference type="InterPro" id="IPR020568">
    <property type="entry name" value="Ribosomal_Su5_D2-typ_SF"/>
</dbReference>
<dbReference type="AlphaFoldDB" id="G7ZB61"/>
<dbReference type="Proteomes" id="UP000005667">
    <property type="component" value="Plasmid AZO_p1"/>
</dbReference>
<evidence type="ECO:0000313" key="3">
    <source>
        <dbReference type="Proteomes" id="UP000005667"/>
    </source>
</evidence>
<dbReference type="NCBIfam" id="TIGR02688">
    <property type="entry name" value="BREX system Lon protease-like protein BrxL"/>
    <property type="match status" value="1"/>
</dbReference>
<dbReference type="SUPFAM" id="SSF54211">
    <property type="entry name" value="Ribosomal protein S5 domain 2-like"/>
    <property type="match status" value="1"/>
</dbReference>
<keyword evidence="3" id="KW-1185">Reference proteome</keyword>
<dbReference type="RefSeq" id="WP_014187923.1">
    <property type="nucleotide sequence ID" value="NC_016585.1"/>
</dbReference>
<feature type="domain" description="BREX system Lon protease-like BrxL N-terminal" evidence="1">
    <location>
        <begin position="16"/>
        <end position="146"/>
    </location>
</feature>
<dbReference type="OrthoDB" id="5297084at2"/>
<keyword evidence="2" id="KW-0614">Plasmid</keyword>
<name>G7ZB61_AZOL4</name>